<dbReference type="GeneID" id="100368208"/>
<organism evidence="5 6">
    <name type="scientific">Saccoglossus kowalevskii</name>
    <name type="common">Acorn worm</name>
    <dbReference type="NCBI Taxonomy" id="10224"/>
    <lineage>
        <taxon>Eukaryota</taxon>
        <taxon>Metazoa</taxon>
        <taxon>Hemichordata</taxon>
        <taxon>Enteropneusta</taxon>
        <taxon>Harrimaniidae</taxon>
        <taxon>Saccoglossus</taxon>
    </lineage>
</organism>
<keyword evidence="5" id="KW-1185">Reference proteome</keyword>
<feature type="region of interest" description="Disordered" evidence="4">
    <location>
        <begin position="1"/>
        <end position="53"/>
    </location>
</feature>
<evidence type="ECO:0000256" key="2">
    <source>
        <dbReference type="ARBA" id="ARBA00023054"/>
    </source>
</evidence>
<protein>
    <submittedName>
        <fullName evidence="6">Tumor protein D54-like isoform X3</fullName>
    </submittedName>
</protein>
<dbReference type="InterPro" id="IPR007327">
    <property type="entry name" value="TPD52"/>
</dbReference>
<feature type="compositionally biased region" description="Polar residues" evidence="4">
    <location>
        <begin position="28"/>
        <end position="45"/>
    </location>
</feature>
<proteinExistence type="inferred from homology"/>
<feature type="coiled-coil region" evidence="3">
    <location>
        <begin position="55"/>
        <end position="89"/>
    </location>
</feature>
<gene>
    <name evidence="6" type="primary">LOC100368208</name>
</gene>
<dbReference type="RefSeq" id="XP_006825007.1">
    <property type="nucleotide sequence ID" value="XM_006824944.1"/>
</dbReference>
<reference evidence="6" key="1">
    <citation type="submission" date="2025-08" db="UniProtKB">
        <authorList>
            <consortium name="RefSeq"/>
        </authorList>
    </citation>
    <scope>IDENTIFICATION</scope>
    <source>
        <tissue evidence="6">Testes</tissue>
    </source>
</reference>
<dbReference type="PANTHER" id="PTHR19307">
    <property type="entry name" value="TUMOR PROTEIN D52"/>
    <property type="match status" value="1"/>
</dbReference>
<dbReference type="Proteomes" id="UP000694865">
    <property type="component" value="Unplaced"/>
</dbReference>
<evidence type="ECO:0000313" key="6">
    <source>
        <dbReference type="RefSeq" id="XP_006825007.1"/>
    </source>
</evidence>
<sequence length="248" mass="27145">MDSKNNPPTYDKIYPGMSPTEPLYDAPTETQPLYDNTASPTSGSGDDTLYTDPELVHDEEEKEALRIELNKTEEEISTLKQVLHAKENRVGEIKRKLGLTPMNQFSKSVKQSWTSVQQSSAYQTTSSRLKEWNEKVTQSSAYTKTKTGLTSASQKTGAAFSSFGSAVSKKMGEIRGSNAFKSMEEKTSSFASTVKTVVTGQPSPTNQEGSSFEDALNSTAEEQHKQHDEADLVSPGTNTLSAEDKIPL</sequence>
<keyword evidence="2 3" id="KW-0175">Coiled coil</keyword>
<evidence type="ECO:0000313" key="5">
    <source>
        <dbReference type="Proteomes" id="UP000694865"/>
    </source>
</evidence>
<evidence type="ECO:0000256" key="4">
    <source>
        <dbReference type="SAM" id="MobiDB-lite"/>
    </source>
</evidence>
<evidence type="ECO:0000256" key="1">
    <source>
        <dbReference type="ARBA" id="ARBA00005702"/>
    </source>
</evidence>
<feature type="compositionally biased region" description="Basic and acidic residues" evidence="4">
    <location>
        <begin position="221"/>
        <end position="230"/>
    </location>
</feature>
<comment type="similarity">
    <text evidence="1">Belongs to the TPD52 family.</text>
</comment>
<name>A0ABM0MYB6_SACKO</name>
<feature type="region of interest" description="Disordered" evidence="4">
    <location>
        <begin position="195"/>
        <end position="248"/>
    </location>
</feature>
<evidence type="ECO:0000256" key="3">
    <source>
        <dbReference type="SAM" id="Coils"/>
    </source>
</evidence>
<dbReference type="Pfam" id="PF04201">
    <property type="entry name" value="TPD52"/>
    <property type="match status" value="1"/>
</dbReference>
<feature type="compositionally biased region" description="Polar residues" evidence="4">
    <location>
        <begin position="195"/>
        <end position="220"/>
    </location>
</feature>
<accession>A0ABM0MYB6</accession>
<dbReference type="PANTHER" id="PTHR19307:SF14">
    <property type="entry name" value="TUMOR PROTEIN D52"/>
    <property type="match status" value="1"/>
</dbReference>